<dbReference type="RefSeq" id="YP_009799597.1">
    <property type="nucleotide sequence ID" value="NC_047945.1"/>
</dbReference>
<dbReference type="KEGG" id="vg:54990086"/>
<accession>A0A2P1MXQ8</accession>
<dbReference type="Proteomes" id="UP000241797">
    <property type="component" value="Segment"/>
</dbReference>
<keyword evidence="3" id="KW-1185">Reference proteome</keyword>
<organism evidence="2 3">
    <name type="scientific">Staphylococcus phage phiSA_BS1</name>
    <dbReference type="NCBI Taxonomy" id="2126734"/>
    <lineage>
        <taxon>Viruses</taxon>
        <taxon>Duplodnaviria</taxon>
        <taxon>Heunggongvirae</taxon>
        <taxon>Uroviricota</taxon>
        <taxon>Caudoviricetes</taxon>
        <taxon>Herelleviridae</taxon>
        <taxon>Twortvirinae</taxon>
        <taxon>Baoshanvirus</taxon>
        <taxon>Baoshanvirus BS1</taxon>
    </lineage>
</organism>
<reference evidence="2 3" key="1">
    <citation type="submission" date="2018-03" db="EMBL/GenBank/DDBJ databases">
        <title>Isolation, the biological characteristics and genomics of two new strains of lysate Staphylococcus aureus phage.</title>
        <authorList>
            <person name="Jin X."/>
            <person name="Zhang C."/>
        </authorList>
    </citation>
    <scope>NUCLEOTIDE SEQUENCE [LARGE SCALE GENOMIC DNA]</scope>
</reference>
<dbReference type="GeneID" id="54990086"/>
<sequence length="80" mass="9511">MFMYILIFIVCVGVGIHLSRKIDENWENGLYDHLYYDDDEDEDEYDEEDDYESDSDSEEVTSESNSEPELKDLDDLDRTK</sequence>
<feature type="region of interest" description="Disordered" evidence="1">
    <location>
        <begin position="37"/>
        <end position="80"/>
    </location>
</feature>
<name>A0A2P1MXQ8_9CAUD</name>
<evidence type="ECO:0000256" key="1">
    <source>
        <dbReference type="SAM" id="MobiDB-lite"/>
    </source>
</evidence>
<evidence type="ECO:0000313" key="3">
    <source>
        <dbReference type="Proteomes" id="UP000241797"/>
    </source>
</evidence>
<proteinExistence type="predicted"/>
<protein>
    <submittedName>
        <fullName evidence="2">Uncharacterized protein</fullName>
    </submittedName>
</protein>
<evidence type="ECO:0000313" key="2">
    <source>
        <dbReference type="EMBL" id="AVP40338.1"/>
    </source>
</evidence>
<feature type="compositionally biased region" description="Acidic residues" evidence="1">
    <location>
        <begin position="37"/>
        <end position="61"/>
    </location>
</feature>
<feature type="compositionally biased region" description="Basic and acidic residues" evidence="1">
    <location>
        <begin position="68"/>
        <end position="80"/>
    </location>
</feature>
<dbReference type="EMBL" id="MH078572">
    <property type="protein sequence ID" value="AVP40338.1"/>
    <property type="molecule type" value="Genomic_DNA"/>
</dbReference>